<evidence type="ECO:0000313" key="3">
    <source>
        <dbReference type="Proteomes" id="UP001594351"/>
    </source>
</evidence>
<dbReference type="Proteomes" id="UP001594351">
    <property type="component" value="Unassembled WGS sequence"/>
</dbReference>
<dbReference type="PANTHER" id="PTHR43194:SF2">
    <property type="entry name" value="PEROXISOMAL MEMBRANE PROTEIN LPX1"/>
    <property type="match status" value="1"/>
</dbReference>
<dbReference type="PRINTS" id="PR00111">
    <property type="entry name" value="ABHYDROLASE"/>
</dbReference>
<organism evidence="2 3">
    <name type="scientific">candidate division CSSED10-310 bacterium</name>
    <dbReference type="NCBI Taxonomy" id="2855610"/>
    <lineage>
        <taxon>Bacteria</taxon>
        <taxon>Bacteria division CSSED10-310</taxon>
    </lineage>
</organism>
<dbReference type="Gene3D" id="3.40.50.1820">
    <property type="entry name" value="alpha/beta hydrolase"/>
    <property type="match status" value="1"/>
</dbReference>
<evidence type="ECO:0000259" key="1">
    <source>
        <dbReference type="Pfam" id="PF12697"/>
    </source>
</evidence>
<gene>
    <name evidence="2" type="ORF">ACFL27_28900</name>
</gene>
<keyword evidence="2" id="KW-0378">Hydrolase</keyword>
<dbReference type="Pfam" id="PF12697">
    <property type="entry name" value="Abhydrolase_6"/>
    <property type="match status" value="1"/>
</dbReference>
<accession>A0ABV6Z706</accession>
<evidence type="ECO:0000313" key="2">
    <source>
        <dbReference type="EMBL" id="MFC1854222.1"/>
    </source>
</evidence>
<feature type="domain" description="AB hydrolase-1" evidence="1">
    <location>
        <begin position="38"/>
        <end position="257"/>
    </location>
</feature>
<keyword evidence="3" id="KW-1185">Reference proteome</keyword>
<comment type="caution">
    <text evidence="2">The sequence shown here is derived from an EMBL/GenBank/DDBJ whole genome shotgun (WGS) entry which is preliminary data.</text>
</comment>
<dbReference type="InterPro" id="IPR000073">
    <property type="entry name" value="AB_hydrolase_1"/>
</dbReference>
<dbReference type="SUPFAM" id="SSF53474">
    <property type="entry name" value="alpha/beta-Hydrolases"/>
    <property type="match status" value="1"/>
</dbReference>
<dbReference type="PANTHER" id="PTHR43194">
    <property type="entry name" value="HYDROLASE ALPHA/BETA FOLD FAMILY"/>
    <property type="match status" value="1"/>
</dbReference>
<dbReference type="InterPro" id="IPR050228">
    <property type="entry name" value="Carboxylesterase_BioH"/>
</dbReference>
<reference evidence="2 3" key="1">
    <citation type="submission" date="2024-09" db="EMBL/GenBank/DDBJ databases">
        <title>Laminarin stimulates single cell rates of sulfate reduction while oxygen inhibits transcriptomic activity in coastal marine sediment.</title>
        <authorList>
            <person name="Lindsay M."/>
            <person name="Orcutt B."/>
            <person name="Emerson D."/>
            <person name="Stepanauskas R."/>
            <person name="D'Angelo T."/>
        </authorList>
    </citation>
    <scope>NUCLEOTIDE SEQUENCE [LARGE SCALE GENOMIC DNA]</scope>
    <source>
        <strain evidence="2">SAG AM-311-K15</strain>
    </source>
</reference>
<proteinExistence type="predicted"/>
<dbReference type="InterPro" id="IPR029058">
    <property type="entry name" value="AB_hydrolase_fold"/>
</dbReference>
<protein>
    <submittedName>
        <fullName evidence="2">Alpha/beta fold hydrolase</fullName>
    </submittedName>
</protein>
<feature type="non-terminal residue" evidence="2">
    <location>
        <position position="1"/>
    </location>
</feature>
<dbReference type="GO" id="GO:0016787">
    <property type="term" value="F:hydrolase activity"/>
    <property type="evidence" value="ECO:0007669"/>
    <property type="project" value="UniProtKB-KW"/>
</dbReference>
<name>A0ABV6Z706_UNCC1</name>
<dbReference type="EMBL" id="JBHPBY010000778">
    <property type="protein sequence ID" value="MFC1854222.1"/>
    <property type="molecule type" value="Genomic_DNA"/>
</dbReference>
<sequence length="267" mass="29201">TSPVVICFRNLRDLLTGLINDIEFSAGNWPPDPNYSTIIFLHGSGGTNILWQYQVKALSEKMNAIAINLPGHGNSAGPGMDRIADYAKSVSTFNKSINVRHPVICGLSIGGAIVLQLLIDEQENFKGGIIVNSGAKLKVMPLIFEIIEKDYLGFINLIYKFGVSQKTDPAKLKSLVESMALCSAEVTRGDFNACNTFNVMEQLNKINTPVLVITASDDQLTPIKYGQFLAEHIQNATIANIEDAGHLSPVERPEEVTRIIHDFTATI</sequence>